<accession>A0ABQ9Y1V2</accession>
<dbReference type="Proteomes" id="UP001281761">
    <property type="component" value="Unassembled WGS sequence"/>
</dbReference>
<dbReference type="EMBL" id="JARBJD010000044">
    <property type="protein sequence ID" value="KAK2957723.1"/>
    <property type="molecule type" value="Genomic_DNA"/>
</dbReference>
<evidence type="ECO:0000313" key="2">
    <source>
        <dbReference type="Proteomes" id="UP001281761"/>
    </source>
</evidence>
<comment type="caution">
    <text evidence="1">The sequence shown here is derived from an EMBL/GenBank/DDBJ whole genome shotgun (WGS) entry which is preliminary data.</text>
</comment>
<reference evidence="1 2" key="1">
    <citation type="journal article" date="2022" name="bioRxiv">
        <title>Genomics of Preaxostyla Flagellates Illuminates Evolutionary Transitions and the Path Towards Mitochondrial Loss.</title>
        <authorList>
            <person name="Novak L.V.F."/>
            <person name="Treitli S.C."/>
            <person name="Pyrih J."/>
            <person name="Halakuc P."/>
            <person name="Pipaliya S.V."/>
            <person name="Vacek V."/>
            <person name="Brzon O."/>
            <person name="Soukal P."/>
            <person name="Eme L."/>
            <person name="Dacks J.B."/>
            <person name="Karnkowska A."/>
            <person name="Elias M."/>
            <person name="Hampl V."/>
        </authorList>
    </citation>
    <scope>NUCLEOTIDE SEQUENCE [LARGE SCALE GENOMIC DNA]</scope>
    <source>
        <strain evidence="1">NAU3</strain>
        <tissue evidence="1">Gut</tissue>
    </source>
</reference>
<organism evidence="1 2">
    <name type="scientific">Blattamonas nauphoetae</name>
    <dbReference type="NCBI Taxonomy" id="2049346"/>
    <lineage>
        <taxon>Eukaryota</taxon>
        <taxon>Metamonada</taxon>
        <taxon>Preaxostyla</taxon>
        <taxon>Oxymonadida</taxon>
        <taxon>Blattamonas</taxon>
    </lineage>
</organism>
<name>A0ABQ9Y1V2_9EUKA</name>
<gene>
    <name evidence="1" type="ORF">BLNAU_7378</name>
</gene>
<keyword evidence="2" id="KW-1185">Reference proteome</keyword>
<protein>
    <submittedName>
        <fullName evidence="1">Uncharacterized protein</fullName>
    </submittedName>
</protein>
<sequence>MLPHMPSSPLPIFSPSLRCHTIHQLPSSPSLLTSNDPLPAASWSSLYTRRARSGPSFSPPKPQKVGGCSSVLPLPLSPFFILLNKGTQLLSSALRSTLIPC</sequence>
<evidence type="ECO:0000313" key="1">
    <source>
        <dbReference type="EMBL" id="KAK2957723.1"/>
    </source>
</evidence>
<proteinExistence type="predicted"/>